<dbReference type="InterPro" id="IPR036445">
    <property type="entry name" value="GPCR_2_extracell_dom_sf"/>
</dbReference>
<comment type="subcellular location">
    <subcellularLocation>
        <location evidence="1">Cell membrane</location>
        <topology evidence="1">Multi-pass membrane protein</topology>
    </subcellularLocation>
</comment>
<evidence type="ECO:0000256" key="11">
    <source>
        <dbReference type="ARBA" id="ARBA00023224"/>
    </source>
</evidence>
<name>A0A6J0J4H0_9PASS</name>
<evidence type="ECO:0000259" key="15">
    <source>
        <dbReference type="PROSITE" id="PS50261"/>
    </source>
</evidence>
<dbReference type="Gene3D" id="4.10.1240.10">
    <property type="entry name" value="GPCR, family 2, extracellular hormone receptor domain"/>
    <property type="match status" value="1"/>
</dbReference>
<dbReference type="GO" id="GO:0005886">
    <property type="term" value="C:plasma membrane"/>
    <property type="evidence" value="ECO:0007669"/>
    <property type="project" value="UniProtKB-SubCell"/>
</dbReference>
<dbReference type="PROSITE" id="PS00650">
    <property type="entry name" value="G_PROTEIN_RECEP_F2_2"/>
    <property type="match status" value="1"/>
</dbReference>
<keyword evidence="5 12" id="KW-1133">Transmembrane helix</keyword>
<feature type="transmembrane region" description="Helical" evidence="12">
    <location>
        <begin position="253"/>
        <end position="273"/>
    </location>
</feature>
<dbReference type="PANTHER" id="PTHR45620:SF16">
    <property type="entry name" value="GROWTH HORMONE RELEASING HORMONE RECEPTOR 2 PRECURSOR"/>
    <property type="match status" value="1"/>
</dbReference>
<dbReference type="InterPro" id="IPR050332">
    <property type="entry name" value="GPCR_2"/>
</dbReference>
<dbReference type="AlphaFoldDB" id="A0A6J0J4H0"/>
<dbReference type="GO" id="GO:0017046">
    <property type="term" value="F:peptide hormone binding"/>
    <property type="evidence" value="ECO:0007669"/>
    <property type="project" value="TreeGrafter"/>
</dbReference>
<dbReference type="OrthoDB" id="5967113at2759"/>
<dbReference type="InterPro" id="IPR000832">
    <property type="entry name" value="GPCR_2_secretin-like"/>
</dbReference>
<organism evidence="16 17">
    <name type="scientific">Lepidothrix coronata</name>
    <name type="common">blue-crowned manakin</name>
    <dbReference type="NCBI Taxonomy" id="321398"/>
    <lineage>
        <taxon>Eukaryota</taxon>
        <taxon>Metazoa</taxon>
        <taxon>Chordata</taxon>
        <taxon>Craniata</taxon>
        <taxon>Vertebrata</taxon>
        <taxon>Euteleostomi</taxon>
        <taxon>Archelosauria</taxon>
        <taxon>Archosauria</taxon>
        <taxon>Dinosauria</taxon>
        <taxon>Saurischia</taxon>
        <taxon>Theropoda</taxon>
        <taxon>Coelurosauria</taxon>
        <taxon>Aves</taxon>
        <taxon>Neognathae</taxon>
        <taxon>Neoaves</taxon>
        <taxon>Telluraves</taxon>
        <taxon>Australaves</taxon>
        <taxon>Passeriformes</taxon>
        <taxon>Pipridae</taxon>
        <taxon>Lepidothrix</taxon>
    </lineage>
</organism>
<dbReference type="InterPro" id="IPR001879">
    <property type="entry name" value="GPCR_2_extracellular_dom"/>
</dbReference>
<evidence type="ECO:0000256" key="3">
    <source>
        <dbReference type="ARBA" id="ARBA00022475"/>
    </source>
</evidence>
<feature type="transmembrane region" description="Helical" evidence="12">
    <location>
        <begin position="142"/>
        <end position="163"/>
    </location>
</feature>
<dbReference type="GO" id="GO:0007166">
    <property type="term" value="P:cell surface receptor signaling pathway"/>
    <property type="evidence" value="ECO:0007669"/>
    <property type="project" value="InterPro"/>
</dbReference>
<dbReference type="Gene3D" id="1.20.1070.10">
    <property type="entry name" value="Rhodopsin 7-helix transmembrane proteins"/>
    <property type="match status" value="1"/>
</dbReference>
<keyword evidence="11" id="KW-0807">Transducer</keyword>
<dbReference type="PRINTS" id="PR00249">
    <property type="entry name" value="GPCRSECRETIN"/>
</dbReference>
<evidence type="ECO:0000256" key="1">
    <source>
        <dbReference type="ARBA" id="ARBA00004651"/>
    </source>
</evidence>
<evidence type="ECO:0000256" key="9">
    <source>
        <dbReference type="ARBA" id="ARBA00023170"/>
    </source>
</evidence>
<dbReference type="RefSeq" id="XP_017693863.1">
    <property type="nucleotide sequence ID" value="XM_017838374.1"/>
</dbReference>
<evidence type="ECO:0000259" key="14">
    <source>
        <dbReference type="PROSITE" id="PS50227"/>
    </source>
</evidence>
<keyword evidence="4 12" id="KW-0812">Transmembrane</keyword>
<evidence type="ECO:0000256" key="2">
    <source>
        <dbReference type="ARBA" id="ARBA00005314"/>
    </source>
</evidence>
<dbReference type="SUPFAM" id="SSF81321">
    <property type="entry name" value="Family A G protein-coupled receptor-like"/>
    <property type="match status" value="1"/>
</dbReference>
<dbReference type="Pfam" id="PF02793">
    <property type="entry name" value="HRM"/>
    <property type="match status" value="1"/>
</dbReference>
<evidence type="ECO:0000256" key="6">
    <source>
        <dbReference type="ARBA" id="ARBA00023040"/>
    </source>
</evidence>
<feature type="domain" description="G-protein coupled receptors family 2 profile 1" evidence="14">
    <location>
        <begin position="42"/>
        <end position="123"/>
    </location>
</feature>
<keyword evidence="16" id="KW-1185">Reference proteome</keyword>
<dbReference type="GO" id="GO:0008528">
    <property type="term" value="F:G protein-coupled peptide receptor activity"/>
    <property type="evidence" value="ECO:0007669"/>
    <property type="project" value="TreeGrafter"/>
</dbReference>
<dbReference type="PANTHER" id="PTHR45620">
    <property type="entry name" value="PDF RECEPTOR-LIKE PROTEIN-RELATED"/>
    <property type="match status" value="1"/>
</dbReference>
<gene>
    <name evidence="17" type="primary">LOC108509113</name>
</gene>
<comment type="similarity">
    <text evidence="2">Belongs to the G-protein coupled receptor 2 family.</text>
</comment>
<protein>
    <submittedName>
        <fullName evidence="17">Vasoactive intestinal polypeptide receptor 1-like</fullName>
    </submittedName>
</protein>
<dbReference type="PROSITE" id="PS50227">
    <property type="entry name" value="G_PROTEIN_RECEP_F2_3"/>
    <property type="match status" value="1"/>
</dbReference>
<keyword evidence="10" id="KW-0325">Glycoprotein</keyword>
<evidence type="ECO:0000256" key="10">
    <source>
        <dbReference type="ARBA" id="ARBA00023180"/>
    </source>
</evidence>
<keyword evidence="6" id="KW-0297">G-protein coupled receptor</keyword>
<feature type="signal peptide" evidence="13">
    <location>
        <begin position="1"/>
        <end position="25"/>
    </location>
</feature>
<evidence type="ECO:0000256" key="7">
    <source>
        <dbReference type="ARBA" id="ARBA00023136"/>
    </source>
</evidence>
<feature type="transmembrane region" description="Helical" evidence="12">
    <location>
        <begin position="369"/>
        <end position="389"/>
    </location>
</feature>
<keyword evidence="9" id="KW-0675">Receptor</keyword>
<dbReference type="InterPro" id="IPR017983">
    <property type="entry name" value="GPCR_2_secretin-like_CS"/>
</dbReference>
<evidence type="ECO:0000256" key="5">
    <source>
        <dbReference type="ARBA" id="ARBA00022989"/>
    </source>
</evidence>
<feature type="transmembrane region" description="Helical" evidence="12">
    <location>
        <begin position="293"/>
        <end position="313"/>
    </location>
</feature>
<proteinExistence type="inferred from homology"/>
<dbReference type="SMART" id="SM00008">
    <property type="entry name" value="HormR"/>
    <property type="match status" value="1"/>
</dbReference>
<dbReference type="Pfam" id="PF00002">
    <property type="entry name" value="7tm_2"/>
    <property type="match status" value="1"/>
</dbReference>
<feature type="transmembrane region" description="Helical" evidence="12">
    <location>
        <begin position="228"/>
        <end position="246"/>
    </location>
</feature>
<dbReference type="InterPro" id="IPR017981">
    <property type="entry name" value="GPCR_2-like_7TM"/>
</dbReference>
<dbReference type="PROSITE" id="PS50261">
    <property type="entry name" value="G_PROTEIN_RECEP_F2_4"/>
    <property type="match status" value="1"/>
</dbReference>
<dbReference type="SUPFAM" id="SSF111418">
    <property type="entry name" value="Hormone receptor domain"/>
    <property type="match status" value="1"/>
</dbReference>
<dbReference type="GO" id="GO:0007188">
    <property type="term" value="P:adenylate cyclase-modulating G protein-coupled receptor signaling pathway"/>
    <property type="evidence" value="ECO:0007669"/>
    <property type="project" value="TreeGrafter"/>
</dbReference>
<accession>A0A6J0J4H0</accession>
<dbReference type="GeneID" id="108509113"/>
<feature type="chain" id="PRO_5026826103" evidence="13">
    <location>
        <begin position="26"/>
        <end position="464"/>
    </location>
</feature>
<dbReference type="FunFam" id="1.20.1070.10:FF:000032">
    <property type="entry name" value="Vasoactive intestinal polypeptide receptor 1"/>
    <property type="match status" value="1"/>
</dbReference>
<keyword evidence="13" id="KW-0732">Signal</keyword>
<dbReference type="Proteomes" id="UP000504624">
    <property type="component" value="Unplaced"/>
</dbReference>
<evidence type="ECO:0000256" key="12">
    <source>
        <dbReference type="SAM" id="Phobius"/>
    </source>
</evidence>
<keyword evidence="8" id="KW-1015">Disulfide bond</keyword>
<evidence type="ECO:0000256" key="13">
    <source>
        <dbReference type="SAM" id="SignalP"/>
    </source>
</evidence>
<keyword evidence="3" id="KW-1003">Cell membrane</keyword>
<keyword evidence="7 12" id="KW-0472">Membrane</keyword>
<feature type="domain" description="G-protein coupled receptors family 2 profile 2" evidence="15">
    <location>
        <begin position="140"/>
        <end position="390"/>
    </location>
</feature>
<feature type="transmembrane region" description="Helical" evidence="12">
    <location>
        <begin position="334"/>
        <end position="357"/>
    </location>
</feature>
<evidence type="ECO:0000256" key="4">
    <source>
        <dbReference type="ARBA" id="ARBA00022692"/>
    </source>
</evidence>
<reference evidence="17" key="1">
    <citation type="submission" date="2025-08" db="UniProtKB">
        <authorList>
            <consortium name="RefSeq"/>
        </authorList>
    </citation>
    <scope>IDENTIFICATION</scope>
</reference>
<evidence type="ECO:0000256" key="8">
    <source>
        <dbReference type="ARBA" id="ARBA00023157"/>
    </source>
</evidence>
<dbReference type="PROSITE" id="PS00649">
    <property type="entry name" value="G_PROTEIN_RECEP_F2_1"/>
    <property type="match status" value="1"/>
</dbReference>
<evidence type="ECO:0000313" key="17">
    <source>
        <dbReference type="RefSeq" id="XP_017693863.1"/>
    </source>
</evidence>
<sequence>MGGPWQPPPRLLVLLLVLPLLQVQGTHPDCSVVLYFQKQEGECLEMIRSESQAPGTPGQEGCRTEWDGLSCWSAVPVGQSRAIACPDILHVFKKSKVLIQRNCTELGWSSPSPPYHSACELEALGSNNDTEAKKNYFVTMKVLYTCGYSTSLAALFLAIGIFSCFRKLHCTRNSIHIHFFTSFVLRGTAVFIKDRVLFSDESIDHCTMSTVNCKAAIAFFQYSVLANFYWLLVEGLYLQTLLLLTFTSDRRYILWYILIGWGVPMVTVAVWVVTRLQYDNHGCWDDYTSLYWWVIKAPILLAIFVNFLIFLNVTRMLAQKIRSPDISKNYKQQYMRLTKSTLLLIPLFGVHYVVFALFPEHVGVGARLYFELVLGSYQGFLVALLYCFLNGEVSVSPSTHPWAPQLSGHTEAPAPLLGAGGCPWVPVPPLVLVQVQAEIKRNWGKWQLSMESNVFNLVTQDFTA</sequence>
<evidence type="ECO:0000313" key="16">
    <source>
        <dbReference type="Proteomes" id="UP000504624"/>
    </source>
</evidence>